<dbReference type="AlphaFoldDB" id="A0AA96JXW2"/>
<dbReference type="NCBIfam" id="NF004392">
    <property type="entry name" value="PRK05751.1-3"/>
    <property type="match status" value="1"/>
</dbReference>
<dbReference type="InterPro" id="IPR035958">
    <property type="entry name" value="SecB-like_sf"/>
</dbReference>
<evidence type="ECO:0000256" key="4">
    <source>
        <dbReference type="ARBA" id="ARBA00023010"/>
    </source>
</evidence>
<dbReference type="NCBIfam" id="NF004393">
    <property type="entry name" value="PRK05751.1-4"/>
    <property type="match status" value="1"/>
</dbReference>
<proteinExistence type="inferred from homology"/>
<dbReference type="SUPFAM" id="SSF54611">
    <property type="entry name" value="SecB-like"/>
    <property type="match status" value="1"/>
</dbReference>
<dbReference type="GO" id="GO:0051082">
    <property type="term" value="F:unfolded protein binding"/>
    <property type="evidence" value="ECO:0007669"/>
    <property type="project" value="InterPro"/>
</dbReference>
<evidence type="ECO:0000256" key="2">
    <source>
        <dbReference type="ARBA" id="ARBA00022448"/>
    </source>
</evidence>
<keyword evidence="4" id="KW-0811">Translocation</keyword>
<keyword evidence="2" id="KW-0813">Transport</keyword>
<dbReference type="Gene3D" id="3.10.420.10">
    <property type="entry name" value="SecB-like"/>
    <property type="match status" value="1"/>
</dbReference>
<organism evidence="5 6">
    <name type="scientific">Candidatus Nitrospira neomarina</name>
    <dbReference type="NCBI Taxonomy" id="3020899"/>
    <lineage>
        <taxon>Bacteria</taxon>
        <taxon>Pseudomonadati</taxon>
        <taxon>Nitrospirota</taxon>
        <taxon>Nitrospiria</taxon>
        <taxon>Nitrospirales</taxon>
        <taxon>Nitrospiraceae</taxon>
        <taxon>Nitrospira</taxon>
    </lineage>
</organism>
<dbReference type="Pfam" id="PF02556">
    <property type="entry name" value="SecB"/>
    <property type="match status" value="1"/>
</dbReference>
<comment type="similarity">
    <text evidence="1">Belongs to the SecB family.</text>
</comment>
<dbReference type="GO" id="GO:0015031">
    <property type="term" value="P:protein transport"/>
    <property type="evidence" value="ECO:0007669"/>
    <property type="project" value="UniProtKB-KW"/>
</dbReference>
<sequence>MTEEQKPVFTIEKIYVRDLSVEVPHAPGIFREGGVPQVHVELKTQHKRVEEDMYDASLTVTVTAKVNEKIMFIVEVEQAGIFRIRHVPETEMGAVLGIGCANILFPYVRETVSDAVTRGGFPTVMLNPVNFEALYQQQQQQQQTTPDSAATIH</sequence>
<name>A0AA96JXW2_9BACT</name>
<dbReference type="Proteomes" id="UP001302494">
    <property type="component" value="Chromosome"/>
</dbReference>
<dbReference type="HAMAP" id="MF_00821">
    <property type="entry name" value="SecB"/>
    <property type="match status" value="1"/>
</dbReference>
<dbReference type="PANTHER" id="PTHR36918">
    <property type="match status" value="1"/>
</dbReference>
<evidence type="ECO:0000256" key="1">
    <source>
        <dbReference type="ARBA" id="ARBA00009990"/>
    </source>
</evidence>
<dbReference type="NCBIfam" id="TIGR00809">
    <property type="entry name" value="secB"/>
    <property type="match status" value="1"/>
</dbReference>
<dbReference type="KEGG" id="nneo:PQG83_07325"/>
<keyword evidence="6" id="KW-1185">Reference proteome</keyword>
<evidence type="ECO:0000313" key="5">
    <source>
        <dbReference type="EMBL" id="WNM63555.1"/>
    </source>
</evidence>
<dbReference type="NCBIfam" id="NF004394">
    <property type="entry name" value="PRK05751.1-5"/>
    <property type="match status" value="1"/>
</dbReference>
<dbReference type="InterPro" id="IPR003708">
    <property type="entry name" value="SecB"/>
</dbReference>
<dbReference type="RefSeq" id="WP_312748244.1">
    <property type="nucleotide sequence ID" value="NZ_CP116968.1"/>
</dbReference>
<dbReference type="PANTHER" id="PTHR36918:SF1">
    <property type="entry name" value="PROTEIN-EXPORT PROTEIN SECB"/>
    <property type="match status" value="1"/>
</dbReference>
<dbReference type="GO" id="GO:0051262">
    <property type="term" value="P:protein tetramerization"/>
    <property type="evidence" value="ECO:0007669"/>
    <property type="project" value="InterPro"/>
</dbReference>
<keyword evidence="3" id="KW-0653">Protein transport</keyword>
<evidence type="ECO:0000313" key="6">
    <source>
        <dbReference type="Proteomes" id="UP001302494"/>
    </source>
</evidence>
<protein>
    <submittedName>
        <fullName evidence="5">Protein-export chaperone SecB</fullName>
    </submittedName>
</protein>
<dbReference type="EMBL" id="CP116968">
    <property type="protein sequence ID" value="WNM63555.1"/>
    <property type="molecule type" value="Genomic_DNA"/>
</dbReference>
<gene>
    <name evidence="5" type="primary">secB</name>
    <name evidence="5" type="ORF">PQG83_07325</name>
</gene>
<dbReference type="PRINTS" id="PR01594">
    <property type="entry name" value="SECBCHAPRONE"/>
</dbReference>
<reference evidence="5 6" key="1">
    <citation type="submission" date="2023-01" db="EMBL/GenBank/DDBJ databases">
        <title>Cultivation and genomic characterization of new, ubiquitous marine nitrite-oxidizing bacteria from the Nitrospirales.</title>
        <authorList>
            <person name="Mueller A.J."/>
            <person name="Daebeler A."/>
            <person name="Herbold C.W."/>
            <person name="Kirkegaard R.H."/>
            <person name="Daims H."/>
        </authorList>
    </citation>
    <scope>NUCLEOTIDE SEQUENCE [LARGE SCALE GENOMIC DNA]</scope>
    <source>
        <strain evidence="5 6">DK</strain>
    </source>
</reference>
<evidence type="ECO:0000256" key="3">
    <source>
        <dbReference type="ARBA" id="ARBA00022927"/>
    </source>
</evidence>
<accession>A0AA96JXW2</accession>